<dbReference type="GO" id="GO:0005524">
    <property type="term" value="F:ATP binding"/>
    <property type="evidence" value="ECO:0007669"/>
    <property type="project" value="UniProtKB-KW"/>
</dbReference>
<dbReference type="GO" id="GO:0004637">
    <property type="term" value="F:phosphoribosylamine-glycine ligase activity"/>
    <property type="evidence" value="ECO:0007669"/>
    <property type="project" value="TreeGrafter"/>
</dbReference>
<dbReference type="InterPro" id="IPR036460">
    <property type="entry name" value="Cu_amine_oxidase_C_sf"/>
</dbReference>
<feature type="domain" description="Copper amine oxidase catalytic" evidence="6">
    <location>
        <begin position="160"/>
        <end position="251"/>
    </location>
</feature>
<keyword evidence="3" id="KW-0436">Ligase</keyword>
<evidence type="ECO:0000256" key="5">
    <source>
        <dbReference type="ARBA" id="ARBA00022840"/>
    </source>
</evidence>
<sequence length="386" mass="43221">MKGKLGKNLWGEELVILAKASMEPAVTYVKQVLDIISKASNKGIKGIAHIPGRGFIDTICRVFGIGLGALVYNDSCSVPPVFKWIQKARKIEDGEMKRTFNMGIRMVLVVSKEVSERVVKEEGQMVYCVGEVFSDSPRDSVQFIEWSPSSCPRALLGEVRKYGTTSAPGLYAPLNQHFFVARMDMAVDCKPGEAYNQVVEVDVKVEEPGKDNVHNNTFYPQETLLKSESQAMWDCNLLSACHWILNGHKSHIVNILVNNAPGVLNLVTKVISTKGYNIQEYFRQGFMLWLSSSIRLPLFLMITCGHSPLDIFLFASHRFLLAIFNKHQVGGSSRGQNAPTQCFFHGCSFLEIDLGHLKGTNEVSWHGPAEDQAYVHRDYFLGFPFH</sequence>
<dbReference type="GO" id="GO:0006189">
    <property type="term" value="P:'de novo' IMP biosynthetic process"/>
    <property type="evidence" value="ECO:0007669"/>
    <property type="project" value="InterPro"/>
</dbReference>
<evidence type="ECO:0000256" key="1">
    <source>
        <dbReference type="ARBA" id="ARBA00004686"/>
    </source>
</evidence>
<reference evidence="8" key="1">
    <citation type="submission" date="2023-04" db="EMBL/GenBank/DDBJ databases">
        <authorList>
            <person name="Vijverberg K."/>
            <person name="Xiong W."/>
            <person name="Schranz E."/>
        </authorList>
    </citation>
    <scope>NUCLEOTIDE SEQUENCE</scope>
</reference>
<dbReference type="GO" id="GO:0046084">
    <property type="term" value="P:adenine biosynthetic process"/>
    <property type="evidence" value="ECO:0007669"/>
    <property type="project" value="TreeGrafter"/>
</dbReference>
<accession>A0AA35ZK35</accession>
<dbReference type="Pfam" id="PF02769">
    <property type="entry name" value="AIRS_C"/>
    <property type="match status" value="1"/>
</dbReference>
<dbReference type="InterPro" id="IPR036676">
    <property type="entry name" value="PurM-like_C_sf"/>
</dbReference>
<evidence type="ECO:0000256" key="3">
    <source>
        <dbReference type="ARBA" id="ARBA00022598"/>
    </source>
</evidence>
<organism evidence="8 9">
    <name type="scientific">Lactuca saligna</name>
    <name type="common">Willowleaf lettuce</name>
    <dbReference type="NCBI Taxonomy" id="75948"/>
    <lineage>
        <taxon>Eukaryota</taxon>
        <taxon>Viridiplantae</taxon>
        <taxon>Streptophyta</taxon>
        <taxon>Embryophyta</taxon>
        <taxon>Tracheophyta</taxon>
        <taxon>Spermatophyta</taxon>
        <taxon>Magnoliopsida</taxon>
        <taxon>eudicotyledons</taxon>
        <taxon>Gunneridae</taxon>
        <taxon>Pentapetalae</taxon>
        <taxon>asterids</taxon>
        <taxon>campanulids</taxon>
        <taxon>Asterales</taxon>
        <taxon>Asteraceae</taxon>
        <taxon>Cichorioideae</taxon>
        <taxon>Cichorieae</taxon>
        <taxon>Lactucinae</taxon>
        <taxon>Lactuca</taxon>
    </lineage>
</organism>
<feature type="domain" description="PurM-like C-terminal" evidence="7">
    <location>
        <begin position="15"/>
        <end position="134"/>
    </location>
</feature>
<dbReference type="Gene3D" id="3.30.70.260">
    <property type="match status" value="1"/>
</dbReference>
<name>A0AA35ZK35_LACSI</name>
<dbReference type="GO" id="GO:0009308">
    <property type="term" value="P:amine metabolic process"/>
    <property type="evidence" value="ECO:0007669"/>
    <property type="project" value="InterPro"/>
</dbReference>
<evidence type="ECO:0000256" key="4">
    <source>
        <dbReference type="ARBA" id="ARBA00022741"/>
    </source>
</evidence>
<dbReference type="GO" id="GO:0005829">
    <property type="term" value="C:cytosol"/>
    <property type="evidence" value="ECO:0007669"/>
    <property type="project" value="TreeGrafter"/>
</dbReference>
<evidence type="ECO:0000313" key="8">
    <source>
        <dbReference type="EMBL" id="CAI9294051.1"/>
    </source>
</evidence>
<protein>
    <recommendedName>
        <fullName evidence="2">phosphoribosylformylglycinamidine cyclo-ligase</fullName>
        <ecNumber evidence="2">6.3.3.1</ecNumber>
    </recommendedName>
</protein>
<dbReference type="GO" id="GO:0048038">
    <property type="term" value="F:quinone binding"/>
    <property type="evidence" value="ECO:0007669"/>
    <property type="project" value="InterPro"/>
</dbReference>
<dbReference type="InterPro" id="IPR015798">
    <property type="entry name" value="Cu_amine_oxidase_C"/>
</dbReference>
<evidence type="ECO:0000259" key="6">
    <source>
        <dbReference type="Pfam" id="PF01179"/>
    </source>
</evidence>
<proteinExistence type="predicted"/>
<dbReference type="AlphaFoldDB" id="A0AA35ZK35"/>
<dbReference type="Gene3D" id="2.70.98.20">
    <property type="entry name" value="Copper amine oxidase, catalytic domain"/>
    <property type="match status" value="1"/>
</dbReference>
<dbReference type="Proteomes" id="UP001177003">
    <property type="component" value="Chromosome 7"/>
</dbReference>
<dbReference type="PANTHER" id="PTHR10520:SF12">
    <property type="entry name" value="TRIFUNCTIONAL PURINE BIOSYNTHETIC PROTEIN ADENOSINE-3"/>
    <property type="match status" value="1"/>
</dbReference>
<evidence type="ECO:0000259" key="7">
    <source>
        <dbReference type="Pfam" id="PF02769"/>
    </source>
</evidence>
<dbReference type="InterPro" id="IPR004733">
    <property type="entry name" value="PurM_cligase"/>
</dbReference>
<keyword evidence="5" id="KW-0067">ATP-binding</keyword>
<dbReference type="SUPFAM" id="SSF56042">
    <property type="entry name" value="PurM C-terminal domain-like"/>
    <property type="match status" value="1"/>
</dbReference>
<dbReference type="GO" id="GO:0005507">
    <property type="term" value="F:copper ion binding"/>
    <property type="evidence" value="ECO:0007669"/>
    <property type="project" value="InterPro"/>
</dbReference>
<dbReference type="GO" id="GO:0008131">
    <property type="term" value="F:primary methylamine oxidase activity"/>
    <property type="evidence" value="ECO:0007669"/>
    <property type="project" value="InterPro"/>
</dbReference>
<dbReference type="EMBL" id="OX465083">
    <property type="protein sequence ID" value="CAI9294051.1"/>
    <property type="molecule type" value="Genomic_DNA"/>
</dbReference>
<dbReference type="Pfam" id="PF01179">
    <property type="entry name" value="Cu_amine_oxid"/>
    <property type="match status" value="1"/>
</dbReference>
<comment type="pathway">
    <text evidence="1">Purine metabolism; IMP biosynthesis via de novo pathway; 5-amino-1-(5-phospho-D-ribosyl)imidazole from N(2)-formyl-N(1)-(5-phospho-D-ribosyl)glycinamide: step 2/2.</text>
</comment>
<dbReference type="PANTHER" id="PTHR10520">
    <property type="entry name" value="TRIFUNCTIONAL PURINE BIOSYNTHETIC PROTEIN ADENOSINE-3-RELATED"/>
    <property type="match status" value="1"/>
</dbReference>
<keyword evidence="9" id="KW-1185">Reference proteome</keyword>
<dbReference type="GO" id="GO:0004641">
    <property type="term" value="F:phosphoribosylformylglycinamidine cyclo-ligase activity"/>
    <property type="evidence" value="ECO:0007669"/>
    <property type="project" value="UniProtKB-EC"/>
</dbReference>
<dbReference type="EC" id="6.3.3.1" evidence="2"/>
<evidence type="ECO:0000313" key="9">
    <source>
        <dbReference type="Proteomes" id="UP001177003"/>
    </source>
</evidence>
<dbReference type="SUPFAM" id="SSF49998">
    <property type="entry name" value="Amine oxidase catalytic domain"/>
    <property type="match status" value="1"/>
</dbReference>
<dbReference type="Gene3D" id="3.90.650.10">
    <property type="entry name" value="PurM-like C-terminal domain"/>
    <property type="match status" value="1"/>
</dbReference>
<evidence type="ECO:0000256" key="2">
    <source>
        <dbReference type="ARBA" id="ARBA00013047"/>
    </source>
</evidence>
<dbReference type="InterPro" id="IPR010918">
    <property type="entry name" value="PurM-like_C_dom"/>
</dbReference>
<keyword evidence="4" id="KW-0547">Nucleotide-binding</keyword>
<gene>
    <name evidence="8" type="ORF">LSALG_LOCUS33046</name>
</gene>